<dbReference type="Proteomes" id="UP000004699">
    <property type="component" value="Unassembled WGS sequence"/>
</dbReference>
<organism evidence="15 16">
    <name type="scientific">Luminiphilus syltensis NOR5-1B</name>
    <dbReference type="NCBI Taxonomy" id="565045"/>
    <lineage>
        <taxon>Bacteria</taxon>
        <taxon>Pseudomonadati</taxon>
        <taxon>Pseudomonadota</taxon>
        <taxon>Gammaproteobacteria</taxon>
        <taxon>Cellvibrionales</taxon>
        <taxon>Halieaceae</taxon>
        <taxon>Luminiphilus</taxon>
    </lineage>
</organism>
<name>B8KU05_9GAMM</name>
<evidence type="ECO:0000256" key="9">
    <source>
        <dbReference type="ARBA" id="ARBA00023136"/>
    </source>
</evidence>
<feature type="domain" description="TonB-dependent receptor plug" evidence="14">
    <location>
        <begin position="73"/>
        <end position="180"/>
    </location>
</feature>
<dbReference type="PANTHER" id="PTHR32552:SF81">
    <property type="entry name" value="TONB-DEPENDENT OUTER MEMBRANE RECEPTOR"/>
    <property type="match status" value="1"/>
</dbReference>
<dbReference type="SUPFAM" id="SSF56935">
    <property type="entry name" value="Porins"/>
    <property type="match status" value="1"/>
</dbReference>
<keyword evidence="5 11" id="KW-0812">Transmembrane</keyword>
<evidence type="ECO:0000256" key="6">
    <source>
        <dbReference type="ARBA" id="ARBA00023004"/>
    </source>
</evidence>
<evidence type="ECO:0000256" key="4">
    <source>
        <dbReference type="ARBA" id="ARBA00022496"/>
    </source>
</evidence>
<evidence type="ECO:0000256" key="8">
    <source>
        <dbReference type="ARBA" id="ARBA00023077"/>
    </source>
</evidence>
<evidence type="ECO:0000256" key="5">
    <source>
        <dbReference type="ARBA" id="ARBA00022692"/>
    </source>
</evidence>
<reference evidence="16" key="1">
    <citation type="journal article" date="2013" name="BMC Microbiol.">
        <title>Taxonomy and evolution of bacteriochlorophyll a-containing members of the OM60/NOR5 clade of marine gammaproteobacteria: description of Luminiphilus syltensis gen. nov., sp. nov., reclassification of Haliea rubra as Pseudohaliea rubra gen. nov., comb. nov., and emendation of Chromatocurvus halotolerans.</title>
        <authorList>
            <person name="Spring S."/>
            <person name="Riedel T."/>
            <person name="Sproer C."/>
            <person name="Yan S."/>
            <person name="Harder J."/>
            <person name="Fuchs B.M."/>
        </authorList>
    </citation>
    <scope>NUCLEOTIDE SEQUENCE [LARGE SCALE GENOMIC DNA]</scope>
    <source>
        <strain evidence="16">NOR51-B</strain>
    </source>
</reference>
<keyword evidence="3 11" id="KW-1134">Transmembrane beta strand</keyword>
<keyword evidence="4" id="KW-0410">Iron transport</keyword>
<evidence type="ECO:0000259" key="13">
    <source>
        <dbReference type="Pfam" id="PF00593"/>
    </source>
</evidence>
<evidence type="ECO:0000256" key="1">
    <source>
        <dbReference type="ARBA" id="ARBA00004571"/>
    </source>
</evidence>
<dbReference type="InterPro" id="IPR036942">
    <property type="entry name" value="Beta-barrel_TonB_sf"/>
</dbReference>
<dbReference type="InterPro" id="IPR012910">
    <property type="entry name" value="Plug_dom"/>
</dbReference>
<dbReference type="PANTHER" id="PTHR32552">
    <property type="entry name" value="FERRICHROME IRON RECEPTOR-RELATED"/>
    <property type="match status" value="1"/>
</dbReference>
<dbReference type="AlphaFoldDB" id="B8KU05"/>
<protein>
    <submittedName>
        <fullName evidence="15">TonB-dependent receptor</fullName>
    </submittedName>
</protein>
<evidence type="ECO:0000256" key="3">
    <source>
        <dbReference type="ARBA" id="ARBA00022452"/>
    </source>
</evidence>
<feature type="domain" description="TonB-dependent receptor-like beta-barrel" evidence="13">
    <location>
        <begin position="331"/>
        <end position="750"/>
    </location>
</feature>
<proteinExistence type="inferred from homology"/>
<keyword evidence="6" id="KW-0408">Iron</keyword>
<evidence type="ECO:0000256" key="11">
    <source>
        <dbReference type="PROSITE-ProRule" id="PRU01360"/>
    </source>
</evidence>
<keyword evidence="16" id="KW-1185">Reference proteome</keyword>
<evidence type="ECO:0000313" key="15">
    <source>
        <dbReference type="EMBL" id="EED35334.1"/>
    </source>
</evidence>
<keyword evidence="15" id="KW-0675">Receptor</keyword>
<dbReference type="PROSITE" id="PS52016">
    <property type="entry name" value="TONB_DEPENDENT_REC_3"/>
    <property type="match status" value="1"/>
</dbReference>
<evidence type="ECO:0000256" key="2">
    <source>
        <dbReference type="ARBA" id="ARBA00022448"/>
    </source>
</evidence>
<evidence type="ECO:0000256" key="10">
    <source>
        <dbReference type="ARBA" id="ARBA00023237"/>
    </source>
</evidence>
<comment type="similarity">
    <text evidence="11 12">Belongs to the TonB-dependent receptor family.</text>
</comment>
<dbReference type="InterPro" id="IPR000531">
    <property type="entry name" value="Beta-barrel_TonB"/>
</dbReference>
<evidence type="ECO:0000256" key="12">
    <source>
        <dbReference type="RuleBase" id="RU003357"/>
    </source>
</evidence>
<dbReference type="OrthoDB" id="127311at2"/>
<dbReference type="HOGENOM" id="CLU_008287_15_1_6"/>
<keyword evidence="2 11" id="KW-0813">Transport</keyword>
<dbReference type="eggNOG" id="COG4774">
    <property type="taxonomic scope" value="Bacteria"/>
</dbReference>
<keyword evidence="7" id="KW-0406">Ion transport</keyword>
<accession>B8KU05</accession>
<evidence type="ECO:0000256" key="7">
    <source>
        <dbReference type="ARBA" id="ARBA00023065"/>
    </source>
</evidence>
<keyword evidence="10 11" id="KW-0998">Cell outer membrane</keyword>
<dbReference type="STRING" id="565045.NOR51B_1279"/>
<keyword evidence="8 12" id="KW-0798">TonB box</keyword>
<comment type="subcellular location">
    <subcellularLocation>
        <location evidence="1 11">Cell outer membrane</location>
        <topology evidence="1 11">Multi-pass membrane protein</topology>
    </subcellularLocation>
</comment>
<dbReference type="InterPro" id="IPR039426">
    <property type="entry name" value="TonB-dep_rcpt-like"/>
</dbReference>
<evidence type="ECO:0000313" key="16">
    <source>
        <dbReference type="Proteomes" id="UP000004699"/>
    </source>
</evidence>
<dbReference type="GO" id="GO:0009279">
    <property type="term" value="C:cell outer membrane"/>
    <property type="evidence" value="ECO:0007669"/>
    <property type="project" value="UniProtKB-SubCell"/>
</dbReference>
<dbReference type="GO" id="GO:0006826">
    <property type="term" value="P:iron ion transport"/>
    <property type="evidence" value="ECO:0007669"/>
    <property type="project" value="UniProtKB-KW"/>
</dbReference>
<keyword evidence="9 11" id="KW-0472">Membrane</keyword>
<gene>
    <name evidence="15" type="ORF">NOR51B_1279</name>
</gene>
<dbReference type="Gene3D" id="2.40.170.20">
    <property type="entry name" value="TonB-dependent receptor, beta-barrel domain"/>
    <property type="match status" value="1"/>
</dbReference>
<dbReference type="Pfam" id="PF00593">
    <property type="entry name" value="TonB_dep_Rec_b-barrel"/>
    <property type="match status" value="1"/>
</dbReference>
<sequence length="790" mass="86561">MAVFYSSARLRAQKQIENPKRILTMKKPLRHSSNRTPLALACAAALVSGSALAQEFTGLEEVIVTASKRTETLQEIGMSVTAISEREIENMGIDSYLDFAVRIPNLATAFQADGRFDANSPALRGVFGSGDKSSAATTGFYIDDVPITSALQPRVLDLQRIEVLRGPQGSLYGARSMGGTIRLITQQPSLDETYGSFHTTASSVADGDQNYAADGSLNIPLIQDKLGLRVAGYYGSISGVYDRVYDPTWTNYQTGEEVTGTTPAFDDNENVDDEKYWGGQVFMKWMVTEDLSITPKFMYQKIEADGLPFADVDPENMETPRFFDSEEPGEDEWWIASVVVNWSLDAGDITSTTAYYERDTEEFEEEHTFLDFIYGAAVGVPITPIESVLSTTSEYENVSHETRFTSSFDGRWNFTAGIFYADNQFVRGYPPAFQPGANQALNDAIGAPADIVPDDLIFITNQPEDVEELAIFGEVTFDVTDRLSLTAGGRWYDTTVDFESISDGFANGGPSEFSGSQSESGFNPKVMAAFDVTDDLNVYASAGKGFRIGGVNGQLSPTLCGDELDAVGLNPDDLRTYDSDELWSYEAGIKSKLANNRVSLNAAVFFIDWQDSLQVQRLACGFQVDANIGDVESTGFEVEMSAAPIEGLTIQLGFGYTETEVADAAGDGFPGYLKGDELHGIPDWTGTGSVEYVFPAFDSWDARLRADGNYYGESTSFNNGTVVDREAWEAINLRAGLMNETWDLTLFVDNAADERANLADNRSIAAEMPGRPRIVTNRPRTVGLEARYRF</sequence>
<dbReference type="Pfam" id="PF07715">
    <property type="entry name" value="Plug"/>
    <property type="match status" value="1"/>
</dbReference>
<evidence type="ECO:0000259" key="14">
    <source>
        <dbReference type="Pfam" id="PF07715"/>
    </source>
</evidence>
<dbReference type="EMBL" id="DS999411">
    <property type="protein sequence ID" value="EED35334.1"/>
    <property type="molecule type" value="Genomic_DNA"/>
</dbReference>